<protein>
    <recommendedName>
        <fullName evidence="2">NAD glycohydrolase translocation F5/8 type C domain-containing protein</fullName>
    </recommendedName>
</protein>
<dbReference type="SUPFAM" id="SSF49785">
    <property type="entry name" value="Galactose-binding domain-like"/>
    <property type="match status" value="1"/>
</dbReference>
<gene>
    <name evidence="3" type="ORF">SAMN05192558_105141</name>
</gene>
<feature type="region of interest" description="Disordered" evidence="1">
    <location>
        <begin position="54"/>
        <end position="116"/>
    </location>
</feature>
<organism evidence="3 4">
    <name type="scientific">Actinokineospora alba</name>
    <dbReference type="NCBI Taxonomy" id="504798"/>
    <lineage>
        <taxon>Bacteria</taxon>
        <taxon>Bacillati</taxon>
        <taxon>Actinomycetota</taxon>
        <taxon>Actinomycetes</taxon>
        <taxon>Pseudonocardiales</taxon>
        <taxon>Pseudonocardiaceae</taxon>
        <taxon>Actinokineospora</taxon>
    </lineage>
</organism>
<name>A0A1H0N187_9PSEU</name>
<keyword evidence="4" id="KW-1185">Reference proteome</keyword>
<evidence type="ECO:0000313" key="4">
    <source>
        <dbReference type="Proteomes" id="UP000199651"/>
    </source>
</evidence>
<dbReference type="STRING" id="504798.SAMN05421871_102191"/>
<feature type="region of interest" description="Disordered" evidence="1">
    <location>
        <begin position="1"/>
        <end position="27"/>
    </location>
</feature>
<dbReference type="Pfam" id="PF25302">
    <property type="entry name" value="NADase_transloc"/>
    <property type="match status" value="1"/>
</dbReference>
<feature type="compositionally biased region" description="Basic residues" evidence="1">
    <location>
        <begin position="105"/>
        <end position="116"/>
    </location>
</feature>
<feature type="compositionally biased region" description="Low complexity" evidence="1">
    <location>
        <begin position="8"/>
        <end position="27"/>
    </location>
</feature>
<dbReference type="EMBL" id="FNJB01000005">
    <property type="protein sequence ID" value="SDO86285.1"/>
    <property type="molecule type" value="Genomic_DNA"/>
</dbReference>
<dbReference type="Proteomes" id="UP000199651">
    <property type="component" value="Unassembled WGS sequence"/>
</dbReference>
<reference evidence="4" key="1">
    <citation type="submission" date="2016-10" db="EMBL/GenBank/DDBJ databases">
        <authorList>
            <person name="Varghese N."/>
            <person name="Submissions S."/>
        </authorList>
    </citation>
    <scope>NUCLEOTIDE SEQUENCE [LARGE SCALE GENOMIC DNA]</scope>
    <source>
        <strain evidence="4">IBRC-M 10655</strain>
    </source>
</reference>
<feature type="domain" description="NAD glycohydrolase translocation F5/8 type C" evidence="2">
    <location>
        <begin position="253"/>
        <end position="368"/>
    </location>
</feature>
<sequence>MAPSGPKLPAAPGAATPSAATPPALPTAAKPSAIALPAPKAPAVATAAPTLPTAVKAAPPDPVSLELPKPSTNGDSEAAGNLVVPVTPGGPQPDAVLPQEIKKAPPPKKRPPTRKLKPGDLICGDCGEGNAETRKFCSRCGTSLAEAEVVKRPWWKRLIPRTGAKVRKSGDRPKGSRRGKSKVGEAFLATFRAVRRVAAVLLLVAGIVYGVSGQFRGWVNERAFALKHQAEKIIFQQYVPVSPVEVTANSQLPDYPGFAATDGLKNTYWAAPGTGPEPTLVLRFDREVSVSRALVRNGSAEGFQSRHRAERLHFVFNTGRTADVTLKDHPDPQEIDIANGDGATSVEIHVVSLFRSVKGTDLAVSEIELFQKD</sequence>
<evidence type="ECO:0000256" key="1">
    <source>
        <dbReference type="SAM" id="MobiDB-lite"/>
    </source>
</evidence>
<dbReference type="AlphaFoldDB" id="A0A1H0N187"/>
<dbReference type="InterPro" id="IPR008979">
    <property type="entry name" value="Galactose-bd-like_sf"/>
</dbReference>
<dbReference type="NCBIfam" id="NF047619">
    <property type="entry name" value="NADase_discoid"/>
    <property type="match status" value="1"/>
</dbReference>
<dbReference type="InterPro" id="IPR057561">
    <property type="entry name" value="NADase_transloc"/>
</dbReference>
<evidence type="ECO:0000259" key="2">
    <source>
        <dbReference type="Pfam" id="PF25302"/>
    </source>
</evidence>
<proteinExistence type="predicted"/>
<accession>A0A1H0N187</accession>
<evidence type="ECO:0000313" key="3">
    <source>
        <dbReference type="EMBL" id="SDO86285.1"/>
    </source>
</evidence>